<dbReference type="Gene3D" id="6.10.140.1020">
    <property type="match status" value="1"/>
</dbReference>
<name>A0A8H3AQD2_9AGAM</name>
<organism evidence="2 3">
    <name type="scientific">Rhizoctonia solani</name>
    <dbReference type="NCBI Taxonomy" id="456999"/>
    <lineage>
        <taxon>Eukaryota</taxon>
        <taxon>Fungi</taxon>
        <taxon>Dikarya</taxon>
        <taxon>Basidiomycota</taxon>
        <taxon>Agaricomycotina</taxon>
        <taxon>Agaricomycetes</taxon>
        <taxon>Cantharellales</taxon>
        <taxon>Ceratobasidiaceae</taxon>
        <taxon>Rhizoctonia</taxon>
    </lineage>
</organism>
<feature type="compositionally biased region" description="Low complexity" evidence="1">
    <location>
        <begin position="352"/>
        <end position="369"/>
    </location>
</feature>
<gene>
    <name evidence="2" type="ORF">RDB_LOCUS67504</name>
</gene>
<evidence type="ECO:0000313" key="3">
    <source>
        <dbReference type="Proteomes" id="UP000663840"/>
    </source>
</evidence>
<feature type="region of interest" description="Disordered" evidence="1">
    <location>
        <begin position="35"/>
        <end position="54"/>
    </location>
</feature>
<feature type="compositionally biased region" description="Low complexity" evidence="1">
    <location>
        <begin position="397"/>
        <end position="418"/>
    </location>
</feature>
<dbReference type="AlphaFoldDB" id="A0A8H3AQD2"/>
<protein>
    <submittedName>
        <fullName evidence="2">Uncharacterized protein</fullName>
    </submittedName>
</protein>
<accession>A0A8H3AQD2</accession>
<comment type="caution">
    <text evidence="2">The sequence shown here is derived from an EMBL/GenBank/DDBJ whole genome shotgun (WGS) entry which is preliminary data.</text>
</comment>
<evidence type="ECO:0000313" key="2">
    <source>
        <dbReference type="EMBL" id="CAE6433138.1"/>
    </source>
</evidence>
<proteinExistence type="predicted"/>
<feature type="region of interest" description="Disordered" evidence="1">
    <location>
        <begin position="497"/>
        <end position="518"/>
    </location>
</feature>
<feature type="region of interest" description="Disordered" evidence="1">
    <location>
        <begin position="322"/>
        <end position="468"/>
    </location>
</feature>
<sequence length="752" mass="80831">MESEKIRIHSDGQVCHEVGSFGGLHSAFQSRSCEERAQLNDPKPGSVLPCSDSDQLERDELSASDKLNIRKRPNLCGFPKCPSPFECVSGGACGSSGNNTHLGGREGPIMGNLSHTRMEELATQVPEDARESALVIPECFSAPGLPSSHIECLKTESAQRDHPTSTGVGTLCQAVSHTIMTAVSGSISTSKRGSATEGNFIRQDNIDSSHSLCLKSQSAEVRSVLSAMGAKGHLPKQTISSIALTILRDGAFNQETEARGDVKTFQLNVCAAPASNNEHIAKTPPGKISLQTMPAGVEVTRTEQGLESSPLVIADNSLVEPEIGVSSTPPLRRREPTLASPVQLGAEANVQSTPPTSPMKLSSPPSLKPAQKVNRIRTAGVDAPFRNPRPGPIRCGLPTTMSSLPPSSPLPMLASSPSQKRPHVDSDTEDQPCPKVRRTGQLTSSPFVSPLRNAQGTSARRPIGGFSTPLRPSIVRYENFSSPILPTQPDVFTTPATAARSSPAYRPSTTLEYSSATPTSISTSYKLRPLRTVIRPFKPPAKSNRPTTVTVQAQRQRLQLLRNALRIRGLADPTRPVGSTPVKQASNDEELEALALQWRSAAQEAAQDLWALVRDNMSSNDSWDLGSGGSAKPDGWGWCDKAQHASAHADYENTEEQGLDDVGSPAMFTPPPADKVHHSLLKNLNRPVVPRKTLLPPYEVVSDGVIFAENEDSTENIPQDKPKYHTLGTLLTSLGIPHEVLGWQEDEGEFMN</sequence>
<reference evidence="2" key="1">
    <citation type="submission" date="2021-01" db="EMBL/GenBank/DDBJ databases">
        <authorList>
            <person name="Kaushik A."/>
        </authorList>
    </citation>
    <scope>NUCLEOTIDE SEQUENCE</scope>
    <source>
        <strain evidence="2">AG1-1A</strain>
    </source>
</reference>
<evidence type="ECO:0000256" key="1">
    <source>
        <dbReference type="SAM" id="MobiDB-lite"/>
    </source>
</evidence>
<dbReference type="Proteomes" id="UP000663840">
    <property type="component" value="Unassembled WGS sequence"/>
</dbReference>
<dbReference type="EMBL" id="CAJMWR010001746">
    <property type="protein sequence ID" value="CAE6433138.1"/>
    <property type="molecule type" value="Genomic_DNA"/>
</dbReference>
<feature type="compositionally biased region" description="Low complexity" evidence="1">
    <location>
        <begin position="497"/>
        <end position="509"/>
    </location>
</feature>
<feature type="compositionally biased region" description="Polar residues" evidence="1">
    <location>
        <begin position="440"/>
        <end position="458"/>
    </location>
</feature>